<feature type="transmembrane region" description="Helical" evidence="1">
    <location>
        <begin position="15"/>
        <end position="35"/>
    </location>
</feature>
<dbReference type="GeneID" id="65131766"/>
<dbReference type="RefSeq" id="YP_010113298.1">
    <property type="nucleotide sequence ID" value="NC_055901.1"/>
</dbReference>
<keyword evidence="2" id="KW-0449">Lipoprotein</keyword>
<reference evidence="2 3" key="1">
    <citation type="submission" date="2020-07" db="EMBL/GenBank/DDBJ databases">
        <title>Taxonomic proposal: Crassvirales, a new order of highly abundant and diverse bacterial viruses.</title>
        <authorList>
            <person name="Shkoporov A.N."/>
            <person name="Stockdale S.R."/>
            <person name="Guerin E."/>
            <person name="Ross R.P."/>
            <person name="Hill C."/>
        </authorList>
    </citation>
    <scope>NUCLEOTIDE SEQUENCE [LARGE SCALE GENOMIC DNA]</scope>
</reference>
<keyword evidence="3" id="KW-1185">Reference proteome</keyword>
<evidence type="ECO:0000256" key="1">
    <source>
        <dbReference type="SAM" id="Phobius"/>
    </source>
</evidence>
<dbReference type="EMBL" id="MT774408">
    <property type="protein sequence ID" value="QOR57658.1"/>
    <property type="molecule type" value="Genomic_DNA"/>
</dbReference>
<dbReference type="KEGG" id="vg:65131766"/>
<sequence>MKWLKESNRLAHLKYGAYSSFVGTILFATGLAIGMEFKDHEYGNKFDWLDIAATEIGAVIGQITQIGFIYSIYKICQFIL</sequence>
<protein>
    <submittedName>
        <fullName evidence="2">Lipoprotein</fullName>
    </submittedName>
</protein>
<name>A0A7M1RTK1_9CAUD</name>
<keyword evidence="1" id="KW-0472">Membrane</keyword>
<evidence type="ECO:0000313" key="2">
    <source>
        <dbReference type="EMBL" id="QOR57658.1"/>
    </source>
</evidence>
<organism evidence="2 3">
    <name type="scientific">uncultured phage cr130_1</name>
    <dbReference type="NCBI Taxonomy" id="2772092"/>
    <lineage>
        <taxon>Viruses</taxon>
        <taxon>Duplodnaviria</taxon>
        <taxon>Heunggongvirae</taxon>
        <taxon>Uroviricota</taxon>
        <taxon>Caudoviricetes</taxon>
        <taxon>Crassvirales</taxon>
        <taxon>Suoliviridae</taxon>
        <taxon>Oafivirinae</taxon>
        <taxon>Chuhaivirus</taxon>
        <taxon>Chuhaivirus simiae</taxon>
    </lineage>
</organism>
<proteinExistence type="predicted"/>
<accession>A0A7M1RTK1</accession>
<keyword evidence="1" id="KW-0812">Transmembrane</keyword>
<evidence type="ECO:0000313" key="3">
    <source>
        <dbReference type="Proteomes" id="UP000594028"/>
    </source>
</evidence>
<keyword evidence="1" id="KW-1133">Transmembrane helix</keyword>
<dbReference type="Proteomes" id="UP000594028">
    <property type="component" value="Segment"/>
</dbReference>